<evidence type="ECO:0000313" key="2">
    <source>
        <dbReference type="EMBL" id="OIV37268.1"/>
    </source>
</evidence>
<evidence type="ECO:0000313" key="3">
    <source>
        <dbReference type="Proteomes" id="UP000243342"/>
    </source>
</evidence>
<accession>A0A1J7C6W0</accession>
<keyword evidence="1" id="KW-0812">Transmembrane</keyword>
<dbReference type="OrthoDB" id="271709at2"/>
<dbReference type="RefSeq" id="WP_071656759.1">
    <property type="nucleotide sequence ID" value="NZ_MLCF01000058.1"/>
</dbReference>
<comment type="caution">
    <text evidence="2">The sequence shown here is derived from an EMBL/GenBank/DDBJ whole genome shotgun (WGS) entry which is preliminary data.</text>
</comment>
<feature type="transmembrane region" description="Helical" evidence="1">
    <location>
        <begin position="65"/>
        <end position="92"/>
    </location>
</feature>
<keyword evidence="3" id="KW-1185">Reference proteome</keyword>
<gene>
    <name evidence="2" type="ORF">BIV57_11840</name>
</gene>
<feature type="transmembrane region" description="Helical" evidence="1">
    <location>
        <begin position="9"/>
        <end position="29"/>
    </location>
</feature>
<name>A0A1J7C6W0_9ACTN</name>
<organism evidence="2 3">
    <name type="scientific">Mangrovactinospora gilvigrisea</name>
    <dbReference type="NCBI Taxonomy" id="1428644"/>
    <lineage>
        <taxon>Bacteria</taxon>
        <taxon>Bacillati</taxon>
        <taxon>Actinomycetota</taxon>
        <taxon>Actinomycetes</taxon>
        <taxon>Kitasatosporales</taxon>
        <taxon>Streptomycetaceae</taxon>
        <taxon>Mangrovactinospora</taxon>
    </lineage>
</organism>
<dbReference type="Proteomes" id="UP000243342">
    <property type="component" value="Unassembled WGS sequence"/>
</dbReference>
<evidence type="ECO:0000256" key="1">
    <source>
        <dbReference type="SAM" id="Phobius"/>
    </source>
</evidence>
<keyword evidence="1" id="KW-0472">Membrane</keyword>
<dbReference type="EMBL" id="MLCF01000058">
    <property type="protein sequence ID" value="OIV37268.1"/>
    <property type="molecule type" value="Genomic_DNA"/>
</dbReference>
<dbReference type="AlphaFoldDB" id="A0A1J7C6W0"/>
<keyword evidence="1" id="KW-1133">Transmembrane helix</keyword>
<sequence length="103" mass="11281">MTILRRHPIVWHLLAVSVIVITAIGAAHFGGQTWGALWVLSASFVSITLIYGARWALALFAYTGMFLLAASVVGVIVALPVFAVLISLHVAWRRHRTCVRACR</sequence>
<protein>
    <submittedName>
        <fullName evidence="2">Uncharacterized protein</fullName>
    </submittedName>
</protein>
<reference evidence="2 3" key="1">
    <citation type="submission" date="2016-10" db="EMBL/GenBank/DDBJ databases">
        <title>Genome sequence of Streptomyces gilvigriseus MUSC 26.</title>
        <authorList>
            <person name="Lee L.-H."/>
            <person name="Ser H.-L."/>
        </authorList>
    </citation>
    <scope>NUCLEOTIDE SEQUENCE [LARGE SCALE GENOMIC DNA]</scope>
    <source>
        <strain evidence="2 3">MUSC 26</strain>
    </source>
</reference>
<proteinExistence type="predicted"/>
<feature type="transmembrane region" description="Helical" evidence="1">
    <location>
        <begin position="35"/>
        <end position="53"/>
    </location>
</feature>